<dbReference type="SUPFAM" id="SSF52922">
    <property type="entry name" value="TK C-terminal domain-like"/>
    <property type="match status" value="1"/>
</dbReference>
<dbReference type="InterPro" id="IPR029061">
    <property type="entry name" value="THDP-binding"/>
</dbReference>
<dbReference type="InterPro" id="IPR009014">
    <property type="entry name" value="Transketo_C/PFOR_II"/>
</dbReference>
<dbReference type="CDD" id="cd07034">
    <property type="entry name" value="TPP_PYR_PFOR_IOR-alpha_like"/>
    <property type="match status" value="1"/>
</dbReference>
<dbReference type="Gene3D" id="3.40.50.970">
    <property type="match status" value="1"/>
</dbReference>
<dbReference type="RefSeq" id="WP_214187344.1">
    <property type="nucleotide sequence ID" value="NZ_BSDS01000001.1"/>
</dbReference>
<accession>A0A9W6FXE1</accession>
<organism evidence="4 5">
    <name type="scientific">Geobacter hydrogenophilus</name>
    <dbReference type="NCBI Taxonomy" id="40983"/>
    <lineage>
        <taxon>Bacteria</taxon>
        <taxon>Pseudomonadati</taxon>
        <taxon>Thermodesulfobacteriota</taxon>
        <taxon>Desulfuromonadia</taxon>
        <taxon>Geobacterales</taxon>
        <taxon>Geobacteraceae</taxon>
        <taxon>Geobacter</taxon>
    </lineage>
</organism>
<comment type="caution">
    <text evidence="4">The sequence shown here is derived from an EMBL/GenBank/DDBJ whole genome shotgun (WGS) entry which is preliminary data.</text>
</comment>
<dbReference type="FunFam" id="3.40.50.970:FF:000022">
    <property type="entry name" value="2-oxoglutarate ferredoxin oxidoreductase alpha subunit"/>
    <property type="match status" value="1"/>
</dbReference>
<dbReference type="Pfam" id="PF01855">
    <property type="entry name" value="POR_N"/>
    <property type="match status" value="1"/>
</dbReference>
<evidence type="ECO:0000259" key="3">
    <source>
        <dbReference type="Pfam" id="PF17147"/>
    </source>
</evidence>
<protein>
    <submittedName>
        <fullName evidence="4">2-oxoglutarate ferredoxin oxidoreductase subunit alpha</fullName>
    </submittedName>
</protein>
<dbReference type="NCBIfam" id="NF006412">
    <property type="entry name" value="PRK08659.1"/>
    <property type="match status" value="1"/>
</dbReference>
<evidence type="ECO:0000256" key="1">
    <source>
        <dbReference type="ARBA" id="ARBA00023002"/>
    </source>
</evidence>
<dbReference type="Gene3D" id="3.40.50.920">
    <property type="match status" value="1"/>
</dbReference>
<keyword evidence="5" id="KW-1185">Reference proteome</keyword>
<evidence type="ECO:0000259" key="2">
    <source>
        <dbReference type="Pfam" id="PF01855"/>
    </source>
</evidence>
<dbReference type="InterPro" id="IPR052368">
    <property type="entry name" value="2-oxoacid_oxidoreductase"/>
</dbReference>
<proteinExistence type="predicted"/>
<feature type="domain" description="Pyruvate flavodoxin/ferredoxin oxidoreductase pyrimidine binding" evidence="2">
    <location>
        <begin position="16"/>
        <end position="249"/>
    </location>
</feature>
<dbReference type="PANTHER" id="PTHR43088">
    <property type="entry name" value="SUBUNIT OF PYRUVATE:FLAVODOXIN OXIDOREDUCTASE-RELATED"/>
    <property type="match status" value="1"/>
</dbReference>
<dbReference type="AlphaFoldDB" id="A0A9W6FXE1"/>
<feature type="domain" description="Pyruvate:ferredoxin oxidoreductase core" evidence="3">
    <location>
        <begin position="275"/>
        <end position="369"/>
    </location>
</feature>
<dbReference type="SUPFAM" id="SSF52518">
    <property type="entry name" value="Thiamin diphosphate-binding fold (THDP-binding)"/>
    <property type="match status" value="1"/>
</dbReference>
<evidence type="ECO:0000313" key="4">
    <source>
        <dbReference type="EMBL" id="GLI36641.1"/>
    </source>
</evidence>
<dbReference type="InterPro" id="IPR002880">
    <property type="entry name" value="Pyrv_Fd/Flavodoxin_OxRdtase_N"/>
</dbReference>
<sequence length="377" mass="40904">MAKKVAFLQGNEAAAHGALYAGCRFFAGYPITPSTEVAEVLSAELPKVGGKFIQMEDEIGAMAALIGASLTGSKVLTSTSGPGLSLKQENIGYACITEVPAVIVNVMRGGPSTGMPTGPSQSDVMCAKWGTHGDHPAICLVPASVQELFEETVRAFNLAEKYRTPVMIMPDEIVAHMRERIVFPEPGEIEVVDRKGPSVPPEQYKPYDTSFGDVPPLAAFGSGYKFHVTGLNKMQDGFPTTKAEIVQAEEERQVRKVEANKADIMKWEEYLCDDADVIVVAFGSTSRSARFAVNEARKNGIKAGLFRLITFWPFPEERLLELSKKVKGFITPEMNLGMCTGVVKGCIEGNAPVLGIFRVDGEPINPDQILDKMKEVK</sequence>
<evidence type="ECO:0000313" key="5">
    <source>
        <dbReference type="Proteomes" id="UP001144352"/>
    </source>
</evidence>
<dbReference type="Pfam" id="PF17147">
    <property type="entry name" value="PFOR_II"/>
    <property type="match status" value="1"/>
</dbReference>
<dbReference type="PANTHER" id="PTHR43088:SF1">
    <property type="entry name" value="SUBUNIT OF PYRUVATE:FLAVODOXIN OXIDOREDUCTASE"/>
    <property type="match status" value="1"/>
</dbReference>
<dbReference type="EMBL" id="BSDS01000001">
    <property type="protein sequence ID" value="GLI36641.1"/>
    <property type="molecule type" value="Genomic_DNA"/>
</dbReference>
<dbReference type="Proteomes" id="UP001144352">
    <property type="component" value="Unassembled WGS sequence"/>
</dbReference>
<reference evidence="4" key="1">
    <citation type="submission" date="2022-12" db="EMBL/GenBank/DDBJ databases">
        <title>Reference genome sequencing for broad-spectrum identification of bacterial and archaeal isolates by mass spectrometry.</title>
        <authorList>
            <person name="Sekiguchi Y."/>
            <person name="Tourlousse D.M."/>
        </authorList>
    </citation>
    <scope>NUCLEOTIDE SEQUENCE</scope>
    <source>
        <strain evidence="4">H2</strain>
    </source>
</reference>
<dbReference type="GO" id="GO:0016491">
    <property type="term" value="F:oxidoreductase activity"/>
    <property type="evidence" value="ECO:0007669"/>
    <property type="project" value="UniProtKB-KW"/>
</dbReference>
<dbReference type="InterPro" id="IPR033412">
    <property type="entry name" value="PFOR_II"/>
</dbReference>
<gene>
    <name evidence="4" type="primary">korA</name>
    <name evidence="4" type="ORF">GHYDROH2_01420</name>
</gene>
<name>A0A9W6FXE1_9BACT</name>
<keyword evidence="1" id="KW-0560">Oxidoreductase</keyword>
<dbReference type="FunFam" id="3.40.50.920:FF:000013">
    <property type="entry name" value="Ferredoxin oxidoreductase alpha subunit"/>
    <property type="match status" value="1"/>
</dbReference>